<gene>
    <name evidence="1" type="ORF">HFP15_33385</name>
</gene>
<dbReference type="EMBL" id="JAAXLS010000041">
    <property type="protein sequence ID" value="NKQ57765.1"/>
    <property type="molecule type" value="Genomic_DNA"/>
</dbReference>
<sequence length="69" mass="7403">MRTVLARRLIALTPDDRAEHANGLLISEGGKSLLNPGTALDNIAHAMEQVDLVSAREPVRGDSRHPAHA</sequence>
<organism evidence="1 2">
    <name type="scientific">Amycolatopsis acididurans</name>
    <dbReference type="NCBI Taxonomy" id="2724524"/>
    <lineage>
        <taxon>Bacteria</taxon>
        <taxon>Bacillati</taxon>
        <taxon>Actinomycetota</taxon>
        <taxon>Actinomycetes</taxon>
        <taxon>Pseudonocardiales</taxon>
        <taxon>Pseudonocardiaceae</taxon>
        <taxon>Amycolatopsis</taxon>
    </lineage>
</organism>
<proteinExistence type="predicted"/>
<dbReference type="Proteomes" id="UP000715441">
    <property type="component" value="Unassembled WGS sequence"/>
</dbReference>
<reference evidence="1 2" key="1">
    <citation type="submission" date="2020-04" db="EMBL/GenBank/DDBJ databases">
        <title>Novel species.</title>
        <authorList>
            <person name="Teo W.F.A."/>
            <person name="Lipun K."/>
            <person name="Srisuk N."/>
            <person name="Duangmal K."/>
        </authorList>
    </citation>
    <scope>NUCLEOTIDE SEQUENCE [LARGE SCALE GENOMIC DNA]</scope>
    <source>
        <strain evidence="1 2">K13G38</strain>
    </source>
</reference>
<name>A0ABX1JD97_9PSEU</name>
<comment type="caution">
    <text evidence="1">The sequence shown here is derived from an EMBL/GenBank/DDBJ whole genome shotgun (WGS) entry which is preliminary data.</text>
</comment>
<keyword evidence="2" id="KW-1185">Reference proteome</keyword>
<accession>A0ABX1JD97</accession>
<dbReference type="RefSeq" id="WP_168520945.1">
    <property type="nucleotide sequence ID" value="NZ_JAAXLS010000041.1"/>
</dbReference>
<protein>
    <submittedName>
        <fullName evidence="1">Uncharacterized protein</fullName>
    </submittedName>
</protein>
<evidence type="ECO:0000313" key="2">
    <source>
        <dbReference type="Proteomes" id="UP000715441"/>
    </source>
</evidence>
<evidence type="ECO:0000313" key="1">
    <source>
        <dbReference type="EMBL" id="NKQ57765.1"/>
    </source>
</evidence>